<dbReference type="NCBIfam" id="NF033529">
    <property type="entry name" value="transpos_ISLre2"/>
    <property type="match status" value="1"/>
</dbReference>
<accession>A0A1I5E4J5</accession>
<gene>
    <name evidence="2" type="ORF">SAMN04488695_11344</name>
</gene>
<dbReference type="RefSeq" id="WP_074912766.1">
    <property type="nucleotide sequence ID" value="NZ_FOVK01000013.1"/>
</dbReference>
<evidence type="ECO:0000313" key="3">
    <source>
        <dbReference type="Proteomes" id="UP000181899"/>
    </source>
</evidence>
<evidence type="ECO:0000313" key="2">
    <source>
        <dbReference type="EMBL" id="SFO06253.1"/>
    </source>
</evidence>
<keyword evidence="3" id="KW-1185">Reference proteome</keyword>
<protein>
    <submittedName>
        <fullName evidence="2">Uncharacterized protein family (UPF0236)</fullName>
    </submittedName>
</protein>
<name>A0A1I5E4J5_9CLOT</name>
<dbReference type="EMBL" id="FOVK01000013">
    <property type="protein sequence ID" value="SFO06253.1"/>
    <property type="molecule type" value="Genomic_DNA"/>
</dbReference>
<evidence type="ECO:0000256" key="1">
    <source>
        <dbReference type="ARBA" id="ARBA00006539"/>
    </source>
</evidence>
<dbReference type="InterPro" id="IPR009620">
    <property type="entry name" value="UPF0236"/>
</dbReference>
<organism evidence="2 3">
    <name type="scientific">Proteiniclasticum ruminis</name>
    <dbReference type="NCBI Taxonomy" id="398199"/>
    <lineage>
        <taxon>Bacteria</taxon>
        <taxon>Bacillati</taxon>
        <taxon>Bacillota</taxon>
        <taxon>Clostridia</taxon>
        <taxon>Eubacteriales</taxon>
        <taxon>Clostridiaceae</taxon>
        <taxon>Proteiniclasticum</taxon>
    </lineage>
</organism>
<reference evidence="2 3" key="1">
    <citation type="submission" date="2016-10" db="EMBL/GenBank/DDBJ databases">
        <authorList>
            <person name="de Groot N.N."/>
        </authorList>
    </citation>
    <scope>NUCLEOTIDE SEQUENCE [LARGE SCALE GENOMIC DNA]</scope>
    <source>
        <strain evidence="2 3">ML2</strain>
    </source>
</reference>
<sequence length="460" mass="52664">MNIIQQAMEIITRSYGENLHRALAGTINFSEMTTRLEEDFRKTAALVAKEIMENLDQAIKESKSRKKDWYVERNGDEKTLNTVLGEITFRRTYYVHKQTGAYAYLSDDQVGLTPHERMDLGLKARIMEHATSMSYQKTIDALSYSGITSKMSVMNVIKGREPIPNEAAEMSDRKDSTPSVLYIEADEDHVALQNGKSTIAKIVYVHEGRKPLSKNRHQLIHKRYFTALSDNESLWLDVANYLEETYDMEKVRTVYLSGDGASWIKEGINWIPKSKYVLDRFHLAKYIRTATAHMDYVRVPLTQYIRKGMKRAVADLFRVMLQETPSEPKKESIRMARTYIWNNWEGIQRQKAHGYVGCSAEGHVSHVLSDRLSSRPMGWSKDGLIHMSSMRIFCQNGGSFFEQLKKESLRKSTAARILKLDRRVLRKANQVSGGVLPNVSFYLQGKKSGTSVILKSIRGL</sequence>
<proteinExistence type="inferred from homology"/>
<comment type="similarity">
    <text evidence="1">Belongs to the UPF0236 family.</text>
</comment>
<dbReference type="Proteomes" id="UP000181899">
    <property type="component" value="Unassembled WGS sequence"/>
</dbReference>
<dbReference type="Pfam" id="PF06782">
    <property type="entry name" value="UPF0236"/>
    <property type="match status" value="1"/>
</dbReference>
<dbReference type="AlphaFoldDB" id="A0A1I5E4J5"/>